<feature type="region of interest" description="Disordered" evidence="1">
    <location>
        <begin position="289"/>
        <end position="315"/>
    </location>
</feature>
<feature type="region of interest" description="Disordered" evidence="1">
    <location>
        <begin position="452"/>
        <end position="473"/>
    </location>
</feature>
<proteinExistence type="predicted"/>
<keyword evidence="3" id="KW-1185">Reference proteome</keyword>
<name>A0A928ZYH3_LEPEC</name>
<reference evidence="2" key="1">
    <citation type="submission" date="2020-10" db="EMBL/GenBank/DDBJ databases">
        <authorList>
            <person name="Castelo-Branco R."/>
            <person name="Eusebio N."/>
            <person name="Adriana R."/>
            <person name="Vieira A."/>
            <person name="Brugerolle De Fraissinette N."/>
            <person name="Rezende De Castro R."/>
            <person name="Schneider M.P."/>
            <person name="Vasconcelos V."/>
            <person name="Leao P.N."/>
        </authorList>
    </citation>
    <scope>NUCLEOTIDE SEQUENCE</scope>
    <source>
        <strain evidence="2">LEGE 11479</strain>
    </source>
</reference>
<protein>
    <submittedName>
        <fullName evidence="2">Uncharacterized protein</fullName>
    </submittedName>
</protein>
<dbReference type="EMBL" id="JADEXP010000320">
    <property type="protein sequence ID" value="MBE9069777.1"/>
    <property type="molecule type" value="Genomic_DNA"/>
</dbReference>
<dbReference type="RefSeq" id="WP_193995663.1">
    <property type="nucleotide sequence ID" value="NZ_JADEXP010000320.1"/>
</dbReference>
<feature type="compositionally biased region" description="Polar residues" evidence="1">
    <location>
        <begin position="73"/>
        <end position="86"/>
    </location>
</feature>
<comment type="caution">
    <text evidence="2">The sequence shown here is derived from an EMBL/GenBank/DDBJ whole genome shotgun (WGS) entry which is preliminary data.</text>
</comment>
<accession>A0A928ZYH3</accession>
<organism evidence="2 3">
    <name type="scientific">Leptolyngbya cf. ectocarpi LEGE 11479</name>
    <dbReference type="NCBI Taxonomy" id="1828722"/>
    <lineage>
        <taxon>Bacteria</taxon>
        <taxon>Bacillati</taxon>
        <taxon>Cyanobacteriota</taxon>
        <taxon>Cyanophyceae</taxon>
        <taxon>Leptolyngbyales</taxon>
        <taxon>Leptolyngbyaceae</taxon>
        <taxon>Leptolyngbya group</taxon>
        <taxon>Leptolyngbya</taxon>
    </lineage>
</organism>
<evidence type="ECO:0000313" key="2">
    <source>
        <dbReference type="EMBL" id="MBE9069777.1"/>
    </source>
</evidence>
<feature type="compositionally biased region" description="Polar residues" evidence="1">
    <location>
        <begin position="289"/>
        <end position="304"/>
    </location>
</feature>
<evidence type="ECO:0000313" key="3">
    <source>
        <dbReference type="Proteomes" id="UP000615026"/>
    </source>
</evidence>
<sequence length="519" mass="57505">MPPSSRPYQSKLLRFALQQWQQGLERQNQAWRQLQSTAAWGAQVAVFPIYAIMRAVKRASFVLSGHSDHSSEQSEQPSGSIPQENVTDSDHTLTAILTHTQQLLASEKISQLAVTPKGELVKTAQSFLSRTSGALTARTAGIRRKMAAELLQNGTTLASSIKTRNLVLVNPNNEVFDIFTPEHQANLKHYIDRVMYAYQQSRTIIPRSTRRLSVQTAIKISAGSDSSLTAVLTHTQQLLSSDQKAQLNIAPTGSLARKVKSLLANTIQRIRQQLPGSLQSARRNSIIQAQRQSGDLVSSSTRKQSGGLKAPAGRRAASDLLPHGTTLASSIATRQLVLVNEHNKVFDIFTPEQQAELKHYITAVMLAYQQSRSIVPRQTKRLSIKTVLAIGAVFIAALPMEFKKAWAQITPGPTLGSQAPSLPHITNNKIAAQPSSRIFHPTSSAPGTVRTRAQRLSSHGNNHARRRLTSKSPNAFEANVNDVSYLEHPLERVLRWIDRILTWCENRWQQWLEHRTNAG</sequence>
<dbReference type="AlphaFoldDB" id="A0A928ZYH3"/>
<gene>
    <name evidence="2" type="ORF">IQ260_24345</name>
</gene>
<feature type="region of interest" description="Disordered" evidence="1">
    <location>
        <begin position="67"/>
        <end position="86"/>
    </location>
</feature>
<evidence type="ECO:0000256" key="1">
    <source>
        <dbReference type="SAM" id="MobiDB-lite"/>
    </source>
</evidence>
<dbReference type="Proteomes" id="UP000615026">
    <property type="component" value="Unassembled WGS sequence"/>
</dbReference>